<accession>A0A1H6I988</accession>
<feature type="transmembrane region" description="Helical" evidence="5">
    <location>
        <begin position="37"/>
        <end position="61"/>
    </location>
</feature>
<proteinExistence type="predicted"/>
<dbReference type="Pfam" id="PF05128">
    <property type="entry name" value="DUF697"/>
    <property type="match status" value="1"/>
</dbReference>
<organism evidence="6 7">
    <name type="scientific">Magnetospirillum fulvum</name>
    <name type="common">Rhodospirillum fulvum</name>
    <dbReference type="NCBI Taxonomy" id="1082"/>
    <lineage>
        <taxon>Bacteria</taxon>
        <taxon>Pseudomonadati</taxon>
        <taxon>Pseudomonadota</taxon>
        <taxon>Alphaproteobacteria</taxon>
        <taxon>Rhodospirillales</taxon>
        <taxon>Rhodospirillaceae</taxon>
        <taxon>Magnetospirillum</taxon>
    </lineage>
</organism>
<sequence length="179" mass="18445">MSDKPSESSAPSDVADDATGDGAARALRVEKIARNHILGALGVGLVPIPIVDVVGVVAINLDLIRSLSQEYGVPFQQDRGKAILTSLLGGLFPVAVGGTVISLLKFIPIIGQTTGAVALPVLAGAATYAVNQVFVRHYESGGSLVDLDPSKVKAFFRKQFGIGKKVVADLKDGKPSAAA</sequence>
<gene>
    <name evidence="6" type="ORF">SAMN04244559_02369</name>
</gene>
<feature type="transmembrane region" description="Helical" evidence="5">
    <location>
        <begin position="82"/>
        <end position="103"/>
    </location>
</feature>
<dbReference type="AlphaFoldDB" id="A0A1H6I988"/>
<dbReference type="EMBL" id="FNWO01000010">
    <property type="protein sequence ID" value="SEH44840.1"/>
    <property type="molecule type" value="Genomic_DNA"/>
</dbReference>
<evidence type="ECO:0000313" key="6">
    <source>
        <dbReference type="EMBL" id="SEH44840.1"/>
    </source>
</evidence>
<reference evidence="7" key="1">
    <citation type="submission" date="2016-10" db="EMBL/GenBank/DDBJ databases">
        <authorList>
            <person name="Varghese N."/>
            <person name="Submissions S."/>
        </authorList>
    </citation>
    <scope>NUCLEOTIDE SEQUENCE [LARGE SCALE GENOMIC DNA]</scope>
    <source>
        <strain evidence="7">DSM 13234</strain>
    </source>
</reference>
<dbReference type="GO" id="GO:0016020">
    <property type="term" value="C:membrane"/>
    <property type="evidence" value="ECO:0007669"/>
    <property type="project" value="UniProtKB-SubCell"/>
</dbReference>
<protein>
    <submittedName>
        <fullName evidence="6">Uncharacterized conserved protein, DUF697 family</fullName>
    </submittedName>
</protein>
<evidence type="ECO:0000256" key="4">
    <source>
        <dbReference type="ARBA" id="ARBA00023136"/>
    </source>
</evidence>
<evidence type="ECO:0000256" key="3">
    <source>
        <dbReference type="ARBA" id="ARBA00022989"/>
    </source>
</evidence>
<dbReference type="RefSeq" id="WP_074768823.1">
    <property type="nucleotide sequence ID" value="NZ_FNWO01000010.1"/>
</dbReference>
<keyword evidence="3 5" id="KW-1133">Transmembrane helix</keyword>
<evidence type="ECO:0000256" key="5">
    <source>
        <dbReference type="SAM" id="Phobius"/>
    </source>
</evidence>
<dbReference type="InterPro" id="IPR021147">
    <property type="entry name" value="DUF697"/>
</dbReference>
<keyword evidence="7" id="KW-1185">Reference proteome</keyword>
<dbReference type="Proteomes" id="UP000182983">
    <property type="component" value="Unassembled WGS sequence"/>
</dbReference>
<evidence type="ECO:0000256" key="1">
    <source>
        <dbReference type="ARBA" id="ARBA00004141"/>
    </source>
</evidence>
<keyword evidence="2 5" id="KW-0812">Transmembrane</keyword>
<name>A0A1H6I988_MAGFU</name>
<dbReference type="OrthoDB" id="980719at2"/>
<evidence type="ECO:0000313" key="7">
    <source>
        <dbReference type="Proteomes" id="UP000182983"/>
    </source>
</evidence>
<keyword evidence="4 5" id="KW-0472">Membrane</keyword>
<comment type="subcellular location">
    <subcellularLocation>
        <location evidence="1">Membrane</location>
        <topology evidence="1">Multi-pass membrane protein</topology>
    </subcellularLocation>
</comment>
<evidence type="ECO:0000256" key="2">
    <source>
        <dbReference type="ARBA" id="ARBA00022692"/>
    </source>
</evidence>